<dbReference type="Pfam" id="PF01053">
    <property type="entry name" value="Cys_Met_Meta_PP"/>
    <property type="match status" value="1"/>
</dbReference>
<dbReference type="AlphaFoldDB" id="A0AAD6TXE7"/>
<evidence type="ECO:0000256" key="2">
    <source>
        <dbReference type="ARBA" id="ARBA00009077"/>
    </source>
</evidence>
<dbReference type="GO" id="GO:0005737">
    <property type="term" value="C:cytoplasm"/>
    <property type="evidence" value="ECO:0007669"/>
    <property type="project" value="TreeGrafter"/>
</dbReference>
<dbReference type="InterPro" id="IPR000277">
    <property type="entry name" value="Cys/Met-Metab_PyrdxlP-dep_enz"/>
</dbReference>
<dbReference type="PANTHER" id="PTHR43797">
    <property type="entry name" value="HOMOCYSTEINE/CYSTEINE SYNTHASE"/>
    <property type="match status" value="1"/>
</dbReference>
<reference evidence="6" key="1">
    <citation type="submission" date="2023-03" db="EMBL/GenBank/DDBJ databases">
        <title>Massive genome expansion in bonnet fungi (Mycena s.s.) driven by repeated elements and novel gene families across ecological guilds.</title>
        <authorList>
            <consortium name="Lawrence Berkeley National Laboratory"/>
            <person name="Harder C.B."/>
            <person name="Miyauchi S."/>
            <person name="Viragh M."/>
            <person name="Kuo A."/>
            <person name="Thoen E."/>
            <person name="Andreopoulos B."/>
            <person name="Lu D."/>
            <person name="Skrede I."/>
            <person name="Drula E."/>
            <person name="Henrissat B."/>
            <person name="Morin E."/>
            <person name="Kohler A."/>
            <person name="Barry K."/>
            <person name="LaButti K."/>
            <person name="Morin E."/>
            <person name="Salamov A."/>
            <person name="Lipzen A."/>
            <person name="Mereny Z."/>
            <person name="Hegedus B."/>
            <person name="Baldrian P."/>
            <person name="Stursova M."/>
            <person name="Weitz H."/>
            <person name="Taylor A."/>
            <person name="Grigoriev I.V."/>
            <person name="Nagy L.G."/>
            <person name="Martin F."/>
            <person name="Kauserud H."/>
        </authorList>
    </citation>
    <scope>NUCLEOTIDE SEQUENCE</scope>
    <source>
        <strain evidence="6">CBHHK173m</strain>
    </source>
</reference>
<dbReference type="GO" id="GO:0006535">
    <property type="term" value="P:cysteine biosynthetic process from serine"/>
    <property type="evidence" value="ECO:0007669"/>
    <property type="project" value="TreeGrafter"/>
</dbReference>
<dbReference type="GO" id="GO:0019346">
    <property type="term" value="P:transsulfuration"/>
    <property type="evidence" value="ECO:0007669"/>
    <property type="project" value="InterPro"/>
</dbReference>
<proteinExistence type="inferred from homology"/>
<dbReference type="PANTHER" id="PTHR43797:SF2">
    <property type="entry name" value="HOMOCYSTEINE_CYSTEINE SYNTHASE"/>
    <property type="match status" value="1"/>
</dbReference>
<dbReference type="GO" id="GO:0071269">
    <property type="term" value="P:L-homocysteine biosynthetic process"/>
    <property type="evidence" value="ECO:0007669"/>
    <property type="project" value="TreeGrafter"/>
</dbReference>
<evidence type="ECO:0000313" key="7">
    <source>
        <dbReference type="Proteomes" id="UP001222325"/>
    </source>
</evidence>
<dbReference type="GO" id="GO:0004124">
    <property type="term" value="F:cysteine synthase activity"/>
    <property type="evidence" value="ECO:0007669"/>
    <property type="project" value="TreeGrafter"/>
</dbReference>
<dbReference type="EMBL" id="JARJCN010000052">
    <property type="protein sequence ID" value="KAJ7080936.1"/>
    <property type="molecule type" value="Genomic_DNA"/>
</dbReference>
<comment type="caution">
    <text evidence="6">The sequence shown here is derived from an EMBL/GenBank/DDBJ whole genome shotgun (WGS) entry which is preliminary data.</text>
</comment>
<protein>
    <submittedName>
        <fullName evidence="6">O-acetylhomoserine/O-acetylserine sulfhydrylase</fullName>
    </submittedName>
</protein>
<keyword evidence="7" id="KW-1185">Reference proteome</keyword>
<dbReference type="GO" id="GO:0003961">
    <property type="term" value="F:O-acetylhomoserine aminocarboxypropyltransferase activity"/>
    <property type="evidence" value="ECO:0007669"/>
    <property type="project" value="TreeGrafter"/>
</dbReference>
<evidence type="ECO:0000256" key="5">
    <source>
        <dbReference type="RuleBase" id="RU362118"/>
    </source>
</evidence>
<comment type="similarity">
    <text evidence="2 5">Belongs to the trans-sulfuration enzymes family.</text>
</comment>
<evidence type="ECO:0000256" key="1">
    <source>
        <dbReference type="ARBA" id="ARBA00001933"/>
    </source>
</evidence>
<dbReference type="GO" id="GO:0030170">
    <property type="term" value="F:pyridoxal phosphate binding"/>
    <property type="evidence" value="ECO:0007669"/>
    <property type="project" value="InterPro"/>
</dbReference>
<evidence type="ECO:0000256" key="4">
    <source>
        <dbReference type="ARBA" id="ARBA00022898"/>
    </source>
</evidence>
<name>A0AAD6TXE7_9AGAR</name>
<dbReference type="InterPro" id="IPR006235">
    <property type="entry name" value="OAc-hSer/O-AcSer_sulfhydrylase"/>
</dbReference>
<dbReference type="InterPro" id="IPR015422">
    <property type="entry name" value="PyrdxlP-dep_Trfase_small"/>
</dbReference>
<dbReference type="Proteomes" id="UP001222325">
    <property type="component" value="Unassembled WGS sequence"/>
</dbReference>
<comment type="cofactor">
    <cofactor evidence="1 5">
        <name>pyridoxal 5'-phosphate</name>
        <dbReference type="ChEBI" id="CHEBI:597326"/>
    </cofactor>
</comment>
<dbReference type="SUPFAM" id="SSF53383">
    <property type="entry name" value="PLP-dependent transferases"/>
    <property type="match status" value="1"/>
</dbReference>
<keyword evidence="4 5" id="KW-0663">Pyridoxal phosphate</keyword>
<sequence length="181" mass="20012">MPFALRIKWEMLRNMSACHNALGVFLTLQGLDRTLGLRADNALALARYLENHPKVTCVLYPGLKSHPEHLRAIKPLREDCFGGIVCFGISGHPRDIVDALKLASNLSHMGDAKTVILIIHPGSTTNQVSNEEVNASGVRRDLIWIAVGIDRMTDSIAEFRQALEHVGSAAWSWGNLKYCRG</sequence>
<organism evidence="6 7">
    <name type="scientific">Mycena belliarum</name>
    <dbReference type="NCBI Taxonomy" id="1033014"/>
    <lineage>
        <taxon>Eukaryota</taxon>
        <taxon>Fungi</taxon>
        <taxon>Dikarya</taxon>
        <taxon>Basidiomycota</taxon>
        <taxon>Agaricomycotina</taxon>
        <taxon>Agaricomycetes</taxon>
        <taxon>Agaricomycetidae</taxon>
        <taxon>Agaricales</taxon>
        <taxon>Marasmiineae</taxon>
        <taxon>Mycenaceae</taxon>
        <taxon>Mycena</taxon>
    </lineage>
</organism>
<dbReference type="InterPro" id="IPR015424">
    <property type="entry name" value="PyrdxlP-dep_Trfase"/>
</dbReference>
<evidence type="ECO:0000313" key="6">
    <source>
        <dbReference type="EMBL" id="KAJ7080936.1"/>
    </source>
</evidence>
<accession>A0AAD6TXE7</accession>
<gene>
    <name evidence="6" type="ORF">B0H15DRAFT_803859</name>
</gene>
<dbReference type="Gene3D" id="3.90.1150.10">
    <property type="entry name" value="Aspartate Aminotransferase, domain 1"/>
    <property type="match status" value="1"/>
</dbReference>
<evidence type="ECO:0000256" key="3">
    <source>
        <dbReference type="ARBA" id="ARBA00022679"/>
    </source>
</evidence>
<keyword evidence="3" id="KW-0808">Transferase</keyword>